<feature type="compositionally biased region" description="Low complexity" evidence="1">
    <location>
        <begin position="28"/>
        <end position="45"/>
    </location>
</feature>
<feature type="compositionally biased region" description="Low complexity" evidence="1">
    <location>
        <begin position="1"/>
        <end position="18"/>
    </location>
</feature>
<dbReference type="Proteomes" id="UP000444721">
    <property type="component" value="Unassembled WGS sequence"/>
</dbReference>
<dbReference type="AlphaFoldDB" id="A0A6A5BTT4"/>
<dbReference type="RefSeq" id="XP_044561873.1">
    <property type="nucleotide sequence ID" value="XM_044707159.1"/>
</dbReference>
<dbReference type="Pfam" id="PF04457">
    <property type="entry name" value="MJ1316"/>
    <property type="match status" value="1"/>
</dbReference>
<keyword evidence="4" id="KW-1185">Reference proteome</keyword>
<evidence type="ECO:0000313" key="4">
    <source>
        <dbReference type="Proteomes" id="UP000444721"/>
    </source>
</evidence>
<evidence type="ECO:0000313" key="3">
    <source>
        <dbReference type="EMBL" id="KAF0977160.1"/>
    </source>
</evidence>
<feature type="region of interest" description="Disordered" evidence="1">
    <location>
        <begin position="1"/>
        <end position="68"/>
    </location>
</feature>
<sequence length="543" mass="63734">MLPSSSSASSSPNKQSMASKEEKKIQENSSSKKTLSSNNNNNKTTNNKDNKKQSKSDPSSTEENNNKEKGFITSQAIISRIKWDEKFSTFLDDFTIGYLDRFEGLKTTTIKEFEESDEIPFHRIWYLYFNGIVIWDREKRIDNVSKGKLEQIIEDYFVKKHQEELRTKKQMELESKQKKNQKNQNQLAVVASSSSSQEVGSSTSSIIPEEMDDCSEEEDAHSSSEESASDEAEDFNEEVTNDATNCLTSEQILENYAAQYRNNKKLKKVLFSKNKTRKVQKEYIPDDDLELWLLEHNEENEDLVLQFPTHISQRGGHYHIIFDTRKKYDEYINSWKSAIEKNQKFYVEEMRTKHAFRLYVDIDIKTTKSNSPFDIISNGWIKLIQQFANDYFMGKEDITLVVTECHSNWNDKNTKSARFKSGYRLYFHEIIVDYDKFCDFTYQLSYYMMDKIGSYENQPMDWSFEDVIDLKSCNHPRCRMFGTTKWRRGHLLPRIYQFSGIFGKDMTLDEKKTQELKNNLRDLLVLTSTRVEDPFDDDVEGQK</sequence>
<dbReference type="VEuPathDB" id="AmoebaDB:FDP41_003813"/>
<dbReference type="InterPro" id="IPR040459">
    <property type="entry name" value="MJ1316"/>
</dbReference>
<feature type="domain" description="MJ1316 RNA cyclic group end recognition" evidence="2">
    <location>
        <begin position="73"/>
        <end position="137"/>
    </location>
</feature>
<dbReference type="EMBL" id="VFQX01000035">
    <property type="protein sequence ID" value="KAF0977160.1"/>
    <property type="molecule type" value="Genomic_DNA"/>
</dbReference>
<name>A0A6A5BTT4_NAEFO</name>
<accession>A0A6A5BTT4</accession>
<feature type="region of interest" description="Disordered" evidence="1">
    <location>
        <begin position="173"/>
        <end position="236"/>
    </location>
</feature>
<dbReference type="GeneID" id="68111031"/>
<feature type="compositionally biased region" description="Acidic residues" evidence="1">
    <location>
        <begin position="227"/>
        <end position="236"/>
    </location>
</feature>
<dbReference type="VEuPathDB" id="AmoebaDB:NfTy_064200"/>
<feature type="compositionally biased region" description="Acidic residues" evidence="1">
    <location>
        <begin position="209"/>
        <end position="219"/>
    </location>
</feature>
<evidence type="ECO:0000259" key="2">
    <source>
        <dbReference type="Pfam" id="PF04457"/>
    </source>
</evidence>
<dbReference type="OrthoDB" id="10263155at2759"/>
<feature type="compositionally biased region" description="Low complexity" evidence="1">
    <location>
        <begin position="182"/>
        <end position="205"/>
    </location>
</feature>
<dbReference type="Pfam" id="PF18188">
    <property type="entry name" value="PPL4"/>
    <property type="match status" value="1"/>
</dbReference>
<reference evidence="3 4" key="1">
    <citation type="journal article" date="2019" name="Sci. Rep.">
        <title>Nanopore sequencing improves the draft genome of the human pathogenic amoeba Naegleria fowleri.</title>
        <authorList>
            <person name="Liechti N."/>
            <person name="Schurch N."/>
            <person name="Bruggmann R."/>
            <person name="Wittwer M."/>
        </authorList>
    </citation>
    <scope>NUCLEOTIDE SEQUENCE [LARGE SCALE GENOMIC DNA]</scope>
    <source>
        <strain evidence="3 4">ATCC 30894</strain>
    </source>
</reference>
<proteinExistence type="predicted"/>
<dbReference type="VEuPathDB" id="AmoebaDB:NF0078930"/>
<protein>
    <recommendedName>
        <fullName evidence="2">MJ1316 RNA cyclic group end recognition domain-containing protein</fullName>
    </recommendedName>
</protein>
<comment type="caution">
    <text evidence="3">The sequence shown here is derived from an EMBL/GenBank/DDBJ whole genome shotgun (WGS) entry which is preliminary data.</text>
</comment>
<organism evidence="3 4">
    <name type="scientific">Naegleria fowleri</name>
    <name type="common">Brain eating amoeba</name>
    <dbReference type="NCBI Taxonomy" id="5763"/>
    <lineage>
        <taxon>Eukaryota</taxon>
        <taxon>Discoba</taxon>
        <taxon>Heterolobosea</taxon>
        <taxon>Tetramitia</taxon>
        <taxon>Eutetramitia</taxon>
        <taxon>Vahlkampfiidae</taxon>
        <taxon>Naegleria</taxon>
    </lineage>
</organism>
<feature type="compositionally biased region" description="Basic and acidic residues" evidence="1">
    <location>
        <begin position="46"/>
        <end position="55"/>
    </location>
</feature>
<evidence type="ECO:0000256" key="1">
    <source>
        <dbReference type="SAM" id="MobiDB-lite"/>
    </source>
</evidence>
<gene>
    <name evidence="3" type="ORF">FDP41_003813</name>
</gene>
<dbReference type="InterPro" id="IPR040562">
    <property type="entry name" value="PPL4"/>
</dbReference>
<dbReference type="OMA" id="TECHSNW"/>